<evidence type="ECO:0000256" key="1">
    <source>
        <dbReference type="ARBA" id="ARBA00022737"/>
    </source>
</evidence>
<organism evidence="4 5">
    <name type="scientific">Pinctada imbricata</name>
    <name type="common">Atlantic pearl-oyster</name>
    <name type="synonym">Pinctada martensii</name>
    <dbReference type="NCBI Taxonomy" id="66713"/>
    <lineage>
        <taxon>Eukaryota</taxon>
        <taxon>Metazoa</taxon>
        <taxon>Spiralia</taxon>
        <taxon>Lophotrochozoa</taxon>
        <taxon>Mollusca</taxon>
        <taxon>Bivalvia</taxon>
        <taxon>Autobranchia</taxon>
        <taxon>Pteriomorphia</taxon>
        <taxon>Pterioida</taxon>
        <taxon>Pterioidea</taxon>
        <taxon>Pteriidae</taxon>
        <taxon>Pinctada</taxon>
    </lineage>
</organism>
<protein>
    <recommendedName>
        <fullName evidence="3">EF-hand domain-containing protein</fullName>
    </recommendedName>
</protein>
<proteinExistence type="predicted"/>
<evidence type="ECO:0000313" key="5">
    <source>
        <dbReference type="Proteomes" id="UP001186944"/>
    </source>
</evidence>
<name>A0AA88XQC5_PINIB</name>
<dbReference type="SMART" id="SM00054">
    <property type="entry name" value="EFh"/>
    <property type="match status" value="4"/>
</dbReference>
<dbReference type="Proteomes" id="UP001186944">
    <property type="component" value="Unassembled WGS sequence"/>
</dbReference>
<dbReference type="PROSITE" id="PS00018">
    <property type="entry name" value="EF_HAND_1"/>
    <property type="match status" value="3"/>
</dbReference>
<dbReference type="GO" id="GO:0005509">
    <property type="term" value="F:calcium ion binding"/>
    <property type="evidence" value="ECO:0007669"/>
    <property type="project" value="InterPro"/>
</dbReference>
<evidence type="ECO:0000256" key="2">
    <source>
        <dbReference type="ARBA" id="ARBA00022837"/>
    </source>
</evidence>
<feature type="domain" description="EF-hand" evidence="3">
    <location>
        <begin position="25"/>
        <end position="60"/>
    </location>
</feature>
<dbReference type="Pfam" id="PF13499">
    <property type="entry name" value="EF-hand_7"/>
    <property type="match status" value="2"/>
</dbReference>
<dbReference type="SUPFAM" id="SSF47473">
    <property type="entry name" value="EF-hand"/>
    <property type="match status" value="1"/>
</dbReference>
<dbReference type="PANTHER" id="PTHR23050">
    <property type="entry name" value="CALCIUM BINDING PROTEIN"/>
    <property type="match status" value="1"/>
</dbReference>
<dbReference type="CDD" id="cd00051">
    <property type="entry name" value="EFh"/>
    <property type="match status" value="1"/>
</dbReference>
<dbReference type="InterPro" id="IPR011992">
    <property type="entry name" value="EF-hand-dom_pair"/>
</dbReference>
<dbReference type="InterPro" id="IPR018247">
    <property type="entry name" value="EF_Hand_1_Ca_BS"/>
</dbReference>
<gene>
    <name evidence="4" type="ORF">FSP39_019880</name>
</gene>
<dbReference type="Gene3D" id="1.10.238.10">
    <property type="entry name" value="EF-hand"/>
    <property type="match status" value="3"/>
</dbReference>
<dbReference type="PROSITE" id="PS50222">
    <property type="entry name" value="EF_HAND_2"/>
    <property type="match status" value="3"/>
</dbReference>
<sequence>MDANGDDRISVSEFKKAAKSLGQDVTTAEVKAMFSEVDDNGDGYLNYKEFEAMMVDRMEAAAMEDKYLQEMFSQMDLDKNGRVSYKEIAKTLGISKEEAKELIKEADTSGDGKINFEGTIYAFSSLIWEVRSVRSPL</sequence>
<dbReference type="InterPro" id="IPR002048">
    <property type="entry name" value="EF_hand_dom"/>
</dbReference>
<reference evidence="4" key="1">
    <citation type="submission" date="2019-08" db="EMBL/GenBank/DDBJ databases">
        <title>The improved chromosome-level genome for the pearl oyster Pinctada fucata martensii using PacBio sequencing and Hi-C.</title>
        <authorList>
            <person name="Zheng Z."/>
        </authorList>
    </citation>
    <scope>NUCLEOTIDE SEQUENCE</scope>
    <source>
        <strain evidence="4">ZZ-2019</strain>
        <tissue evidence="4">Adductor muscle</tissue>
    </source>
</reference>
<dbReference type="EMBL" id="VSWD01000011">
    <property type="protein sequence ID" value="KAK3088494.1"/>
    <property type="molecule type" value="Genomic_DNA"/>
</dbReference>
<dbReference type="AlphaFoldDB" id="A0AA88XQC5"/>
<accession>A0AA88XQC5</accession>
<dbReference type="InterPro" id="IPR050145">
    <property type="entry name" value="Centrin_CML-like"/>
</dbReference>
<keyword evidence="5" id="KW-1185">Reference proteome</keyword>
<keyword evidence="1" id="KW-0677">Repeat</keyword>
<keyword evidence="2" id="KW-0106">Calcium</keyword>
<evidence type="ECO:0000313" key="4">
    <source>
        <dbReference type="EMBL" id="KAK3088494.1"/>
    </source>
</evidence>
<dbReference type="FunFam" id="1.10.238.10:FF:000178">
    <property type="entry name" value="Calmodulin-2 A"/>
    <property type="match status" value="1"/>
</dbReference>
<feature type="domain" description="EF-hand" evidence="3">
    <location>
        <begin position="1"/>
        <end position="24"/>
    </location>
</feature>
<evidence type="ECO:0000259" key="3">
    <source>
        <dbReference type="PROSITE" id="PS50222"/>
    </source>
</evidence>
<comment type="caution">
    <text evidence="4">The sequence shown here is derived from an EMBL/GenBank/DDBJ whole genome shotgun (WGS) entry which is preliminary data.</text>
</comment>
<feature type="domain" description="EF-hand" evidence="3">
    <location>
        <begin position="63"/>
        <end position="98"/>
    </location>
</feature>
<dbReference type="GO" id="GO:0043226">
    <property type="term" value="C:organelle"/>
    <property type="evidence" value="ECO:0007669"/>
    <property type="project" value="UniProtKB-ARBA"/>
</dbReference>